<feature type="transmembrane region" description="Helical" evidence="25">
    <location>
        <begin position="280"/>
        <end position="298"/>
    </location>
</feature>
<evidence type="ECO:0000256" key="15">
    <source>
        <dbReference type="ARBA" id="ARBA00022683"/>
    </source>
</evidence>
<feature type="transmembrane region" description="Helical" evidence="25">
    <location>
        <begin position="324"/>
        <end position="345"/>
    </location>
</feature>
<evidence type="ECO:0000256" key="9">
    <source>
        <dbReference type="ARBA" id="ARBA00022448"/>
    </source>
</evidence>
<evidence type="ECO:0000256" key="14">
    <source>
        <dbReference type="ARBA" id="ARBA00022679"/>
    </source>
</evidence>
<keyword evidence="30" id="KW-1185">Reference proteome</keyword>
<dbReference type="EC" id="2.7.1.197" evidence="5"/>
<evidence type="ECO:0000256" key="19">
    <source>
        <dbReference type="ARBA" id="ARBA00023136"/>
    </source>
</evidence>
<evidence type="ECO:0000256" key="12">
    <source>
        <dbReference type="ARBA" id="ARBA00022553"/>
    </source>
</evidence>
<dbReference type="Pfam" id="PF00359">
    <property type="entry name" value="PTS_EIIA_2"/>
    <property type="match status" value="1"/>
</dbReference>
<evidence type="ECO:0000256" key="16">
    <source>
        <dbReference type="ARBA" id="ARBA00022692"/>
    </source>
</evidence>
<organism evidence="29 30">
    <name type="scientific">Serinibacter arcticus</name>
    <dbReference type="NCBI Taxonomy" id="1655435"/>
    <lineage>
        <taxon>Bacteria</taxon>
        <taxon>Bacillati</taxon>
        <taxon>Actinomycetota</taxon>
        <taxon>Actinomycetes</taxon>
        <taxon>Micrococcales</taxon>
        <taxon>Beutenbergiaceae</taxon>
        <taxon>Serinibacter</taxon>
    </lineage>
</organism>
<evidence type="ECO:0000256" key="11">
    <source>
        <dbReference type="ARBA" id="ARBA00022519"/>
    </source>
</evidence>
<evidence type="ECO:0000256" key="13">
    <source>
        <dbReference type="ARBA" id="ARBA00022597"/>
    </source>
</evidence>
<dbReference type="InterPro" id="IPR003352">
    <property type="entry name" value="PTS_EIIC"/>
</dbReference>
<dbReference type="PANTHER" id="PTHR30181:SF2">
    <property type="entry name" value="PTS SYSTEM MANNITOL-SPECIFIC EIICBA COMPONENT"/>
    <property type="match status" value="1"/>
</dbReference>
<dbReference type="PROSITE" id="PS51104">
    <property type="entry name" value="PTS_EIIC_TYPE_2"/>
    <property type="match status" value="1"/>
</dbReference>
<dbReference type="Gene3D" id="3.40.930.10">
    <property type="entry name" value="Mannitol-specific EII, Chain A"/>
    <property type="match status" value="1"/>
</dbReference>
<protein>
    <recommendedName>
        <fullName evidence="6">Mannitol-specific phosphotransferase enzyme IIA component</fullName>
        <ecNumber evidence="5">2.7.1.197</ecNumber>
    </recommendedName>
    <alternativeName>
        <fullName evidence="22">EIIA</fullName>
    </alternativeName>
    <alternativeName>
        <fullName evidence="24">EIICB-Mtl</fullName>
    </alternativeName>
    <alternativeName>
        <fullName evidence="21">EIICBA-Mtl</fullName>
    </alternativeName>
    <alternativeName>
        <fullName evidence="23">EIII</fullName>
    </alternativeName>
    <alternativeName>
        <fullName evidence="20">PTS system mannitol-specific EIIA component</fullName>
    </alternativeName>
    <alternativeName>
        <fullName evidence="8">PTS system mannitol-specific EIICB component</fullName>
    </alternativeName>
    <alternativeName>
        <fullName evidence="7">PTS system mannitol-specific EIICBA component</fullName>
    </alternativeName>
</protein>
<dbReference type="AlphaFoldDB" id="A0A2U1ZT09"/>
<keyword evidence="15" id="KW-0598">Phosphotransferase system</keyword>
<comment type="function">
    <text evidence="2">The phosphoenolpyruvate-dependent sugar phosphotransferase system (sugar PTS), a major carbohydrate active transport system, catalyzes the phosphorylation of incoming sugar substrates concomitantly with their translocation across the cell membrane. The enzyme II CmtAB PTS system is involved in D-mannitol transport.</text>
</comment>
<dbReference type="EMBL" id="PYHR01000002">
    <property type="protein sequence ID" value="PWD50125.1"/>
    <property type="molecule type" value="Genomic_DNA"/>
</dbReference>
<comment type="subcellular location">
    <subcellularLocation>
        <location evidence="3">Cell inner membrane</location>
        <topology evidence="3">Multi-pass membrane protein</topology>
    </subcellularLocation>
</comment>
<proteinExistence type="predicted"/>
<keyword evidence="19 25" id="KW-0472">Membrane</keyword>
<evidence type="ECO:0000313" key="30">
    <source>
        <dbReference type="Proteomes" id="UP000245166"/>
    </source>
</evidence>
<dbReference type="Pfam" id="PF02378">
    <property type="entry name" value="PTS_EIIC"/>
    <property type="match status" value="1"/>
</dbReference>
<dbReference type="PROSITE" id="PS51094">
    <property type="entry name" value="PTS_EIIA_TYPE_2"/>
    <property type="match status" value="1"/>
</dbReference>
<dbReference type="Gene3D" id="3.40.50.2300">
    <property type="match status" value="1"/>
</dbReference>
<keyword evidence="18 25" id="KW-1133">Transmembrane helix</keyword>
<dbReference type="PROSITE" id="PS00372">
    <property type="entry name" value="PTS_EIIA_TYPE_2_HIS"/>
    <property type="match status" value="1"/>
</dbReference>
<feature type="transmembrane region" description="Helical" evidence="25">
    <location>
        <begin position="62"/>
        <end position="84"/>
    </location>
</feature>
<keyword evidence="10" id="KW-1003">Cell membrane</keyword>
<evidence type="ECO:0000256" key="8">
    <source>
        <dbReference type="ARBA" id="ARBA00021825"/>
    </source>
</evidence>
<accession>A0A2U1ZT09</accession>
<comment type="subunit">
    <text evidence="4">Homodimer.</text>
</comment>
<evidence type="ECO:0000256" key="17">
    <source>
        <dbReference type="ARBA" id="ARBA00022777"/>
    </source>
</evidence>
<dbReference type="GO" id="GO:0009401">
    <property type="term" value="P:phosphoenolpyruvate-dependent sugar phosphotransferase system"/>
    <property type="evidence" value="ECO:0007669"/>
    <property type="project" value="UniProtKB-KW"/>
</dbReference>
<keyword evidence="14" id="KW-0808">Transferase</keyword>
<comment type="caution">
    <text evidence="29">The sequence shown here is derived from an EMBL/GenBank/DDBJ whole genome shotgun (WGS) entry which is preliminary data.</text>
</comment>
<dbReference type="OrthoDB" id="9814222at2"/>
<evidence type="ECO:0000256" key="2">
    <source>
        <dbReference type="ARBA" id="ARBA00002434"/>
    </source>
</evidence>
<evidence type="ECO:0000256" key="18">
    <source>
        <dbReference type="ARBA" id="ARBA00022989"/>
    </source>
</evidence>
<dbReference type="SUPFAM" id="SSF52794">
    <property type="entry name" value="PTS system IIB component-like"/>
    <property type="match status" value="1"/>
</dbReference>
<evidence type="ECO:0000256" key="25">
    <source>
        <dbReference type="SAM" id="Phobius"/>
    </source>
</evidence>
<name>A0A2U1ZT09_9MICO</name>
<evidence type="ECO:0000313" key="29">
    <source>
        <dbReference type="EMBL" id="PWD50125.1"/>
    </source>
</evidence>
<dbReference type="Pfam" id="PF02302">
    <property type="entry name" value="PTS_IIB"/>
    <property type="match status" value="1"/>
</dbReference>
<keyword evidence="11" id="KW-0997">Cell inner membrane</keyword>
<reference evidence="29 30" key="1">
    <citation type="submission" date="2018-03" db="EMBL/GenBank/DDBJ databases">
        <title>Genome assembly of novel Miniimonas species PCH200.</title>
        <authorList>
            <person name="Thakur V."/>
            <person name="Kumar V."/>
            <person name="Singh D."/>
        </authorList>
    </citation>
    <scope>NUCLEOTIDE SEQUENCE [LARGE SCALE GENOMIC DNA]</scope>
    <source>
        <strain evidence="29 30">PCH200</strain>
    </source>
</reference>
<feature type="domain" description="PTS EIIA type-2" evidence="26">
    <location>
        <begin position="511"/>
        <end position="649"/>
    </location>
</feature>
<evidence type="ECO:0000259" key="27">
    <source>
        <dbReference type="PROSITE" id="PS51099"/>
    </source>
</evidence>
<sequence length="649" mass="66805">MVMPNIAAFIAWGLLTALFIGPGWLNGATPETPDRPAFDGRFAPDSWVAQIGGWGDFADGGIVGPAITFLLPLLIGYTGGYMLYKTRGGVVGAIATIGVITGAGIPMFIGAMIMGPLGGWTMKKLDALWDGKIRPGFEMLVNNFSAGIWGAILAFGAFFGIAPIVEWLTGRLGDGVGWLVENNLLPATSILVEPAKVLFLNNAINHGVFTPLGSAESQETGRSLLFLIEANPGPGLGLLLAFAVAGVGVARASAPGAIIVQFLGGIHEIYFPYVLAKPRLIIALILGGATGVLTNVLFDSGLVGPAAPGSIFAVLTMTAPGSHLGVILSVLLSAAVTFVVAAFLLRIDKNKDLDLEAATAQMESNKGRKSSVAGMLTGAAAAATGPIRNIVFACDAGMGSSAMGASVLRRKVQAAGLTDVTVVNKAISDLTDTYDLVVTHQDLTERARQRTGSAIHVSVDNFMASPRYDEVVELVSERNGALVPAGGHATPSHAAPAAAAPVAAATSTSDSVLDRSSIVLTGTATTREGAIEEAGNLLVAVGSATPAYVAAMHEREASVSTFMGEGLAIPHGTNEAKGEVSRTAVSFVRYPQGLDWGGERVTFVIAIAASGDEHLALLQQLAGAFLDADSVARLENATSVDEVKAVLDA</sequence>
<dbReference type="InterPro" id="IPR013014">
    <property type="entry name" value="PTS_EIIC_2"/>
</dbReference>
<dbReference type="RefSeq" id="WP_109228509.1">
    <property type="nucleotide sequence ID" value="NZ_PYHR01000002.1"/>
</dbReference>
<evidence type="ECO:0000256" key="24">
    <source>
        <dbReference type="ARBA" id="ARBA00033349"/>
    </source>
</evidence>
<evidence type="ECO:0000256" key="1">
    <source>
        <dbReference type="ARBA" id="ARBA00001655"/>
    </source>
</evidence>
<dbReference type="InterPro" id="IPR013011">
    <property type="entry name" value="PTS_EIIB_2"/>
</dbReference>
<dbReference type="Proteomes" id="UP000245166">
    <property type="component" value="Unassembled WGS sequence"/>
</dbReference>
<keyword evidence="12" id="KW-0597">Phosphoprotein</keyword>
<dbReference type="InterPro" id="IPR002178">
    <property type="entry name" value="PTS_EIIA_type-2_dom"/>
</dbReference>
<gene>
    <name evidence="29" type="ORF">C8046_05025</name>
</gene>
<keyword evidence="9" id="KW-0813">Transport</keyword>
<keyword evidence="17" id="KW-0418">Kinase</keyword>
<dbReference type="GO" id="GO:0016301">
    <property type="term" value="F:kinase activity"/>
    <property type="evidence" value="ECO:0007669"/>
    <property type="project" value="UniProtKB-KW"/>
</dbReference>
<evidence type="ECO:0000256" key="10">
    <source>
        <dbReference type="ARBA" id="ARBA00022475"/>
    </source>
</evidence>
<keyword evidence="13" id="KW-0762">Sugar transport</keyword>
<evidence type="ECO:0000256" key="4">
    <source>
        <dbReference type="ARBA" id="ARBA00011738"/>
    </source>
</evidence>
<feature type="transmembrane region" description="Helical" evidence="25">
    <location>
        <begin position="146"/>
        <end position="165"/>
    </location>
</feature>
<dbReference type="GO" id="GO:0090563">
    <property type="term" value="F:protein-phosphocysteine-sugar phosphotransferase activity"/>
    <property type="evidence" value="ECO:0007669"/>
    <property type="project" value="TreeGrafter"/>
</dbReference>
<keyword evidence="16 25" id="KW-0812">Transmembrane</keyword>
<evidence type="ECO:0000256" key="21">
    <source>
        <dbReference type="ARBA" id="ARBA00030684"/>
    </source>
</evidence>
<dbReference type="InterPro" id="IPR029503">
    <property type="entry name" value="PTS_EIIB_mannitol"/>
</dbReference>
<feature type="transmembrane region" description="Helical" evidence="25">
    <location>
        <begin position="91"/>
        <end position="114"/>
    </location>
</feature>
<evidence type="ECO:0000256" key="6">
    <source>
        <dbReference type="ARBA" id="ARBA00014783"/>
    </source>
</evidence>
<dbReference type="CDD" id="cd05567">
    <property type="entry name" value="PTS_IIB_mannitol"/>
    <property type="match status" value="1"/>
</dbReference>
<dbReference type="NCBIfam" id="NF011663">
    <property type="entry name" value="PRK15083.1"/>
    <property type="match status" value="1"/>
</dbReference>
<evidence type="ECO:0000259" key="26">
    <source>
        <dbReference type="PROSITE" id="PS51094"/>
    </source>
</evidence>
<dbReference type="InterPro" id="IPR003501">
    <property type="entry name" value="PTS_EIIB_2/3"/>
</dbReference>
<dbReference type="InterPro" id="IPR016152">
    <property type="entry name" value="PTrfase/Anion_transptr"/>
</dbReference>
<evidence type="ECO:0000256" key="22">
    <source>
        <dbReference type="ARBA" id="ARBA00030956"/>
    </source>
</evidence>
<dbReference type="GO" id="GO:0022872">
    <property type="term" value="F:protein-N(PI)-phosphohistidine-mannitol phosphotransferase system transmembrane transporter activity"/>
    <property type="evidence" value="ECO:0007669"/>
    <property type="project" value="InterPro"/>
</dbReference>
<dbReference type="CDD" id="cd00211">
    <property type="entry name" value="PTS_IIA_fru"/>
    <property type="match status" value="1"/>
</dbReference>
<evidence type="ECO:0000256" key="23">
    <source>
        <dbReference type="ARBA" id="ARBA00030962"/>
    </source>
</evidence>
<evidence type="ECO:0000256" key="3">
    <source>
        <dbReference type="ARBA" id="ARBA00004429"/>
    </source>
</evidence>
<dbReference type="InterPro" id="IPR036095">
    <property type="entry name" value="PTS_EIIB-like_sf"/>
</dbReference>
<evidence type="ECO:0000259" key="28">
    <source>
        <dbReference type="PROSITE" id="PS51104"/>
    </source>
</evidence>
<evidence type="ECO:0000256" key="20">
    <source>
        <dbReference type="ARBA" id="ARBA00029908"/>
    </source>
</evidence>
<dbReference type="SUPFAM" id="SSF55804">
    <property type="entry name" value="Phoshotransferase/anion transport protein"/>
    <property type="match status" value="1"/>
</dbReference>
<comment type="catalytic activity">
    <reaction evidence="1">
        <text>D-mannitol(out) + N(pros)-phospho-L-histidyl-[protein] = D-mannitol 1-phosphate(in) + L-histidyl-[protein]</text>
        <dbReference type="Rhea" id="RHEA:33363"/>
        <dbReference type="Rhea" id="RHEA-COMP:9745"/>
        <dbReference type="Rhea" id="RHEA-COMP:9746"/>
        <dbReference type="ChEBI" id="CHEBI:16899"/>
        <dbReference type="ChEBI" id="CHEBI:29979"/>
        <dbReference type="ChEBI" id="CHEBI:61381"/>
        <dbReference type="ChEBI" id="CHEBI:64837"/>
        <dbReference type="EC" id="2.7.1.197"/>
    </reaction>
</comment>
<evidence type="ECO:0000256" key="7">
    <source>
        <dbReference type="ARBA" id="ARBA00015039"/>
    </source>
</evidence>
<feature type="domain" description="PTS EIIB type-2" evidence="27">
    <location>
        <begin position="388"/>
        <end position="483"/>
    </location>
</feature>
<evidence type="ECO:0000256" key="5">
    <source>
        <dbReference type="ARBA" id="ARBA00011909"/>
    </source>
</evidence>
<dbReference type="PROSITE" id="PS51099">
    <property type="entry name" value="PTS_EIIB_TYPE_2"/>
    <property type="match status" value="1"/>
</dbReference>
<dbReference type="PANTHER" id="PTHR30181">
    <property type="entry name" value="MANNITOL PERMEASE IIC COMPONENT"/>
    <property type="match status" value="1"/>
</dbReference>
<feature type="domain" description="PTS EIIC type-2" evidence="28">
    <location>
        <begin position="1"/>
        <end position="351"/>
    </location>
</feature>
<dbReference type="InterPro" id="IPR050893">
    <property type="entry name" value="Sugar_PTS"/>
</dbReference>
<dbReference type="GO" id="GO:0005886">
    <property type="term" value="C:plasma membrane"/>
    <property type="evidence" value="ECO:0007669"/>
    <property type="project" value="UniProtKB-SubCell"/>
</dbReference>